<comment type="cofactor">
    <cofactor evidence="2">
        <name>Mn(2+)</name>
        <dbReference type="ChEBI" id="CHEBI:29035"/>
    </cofactor>
</comment>
<comment type="subunit">
    <text evidence="5">Homodimer.</text>
</comment>
<feature type="active site" description="Schiff-base intermediate with substrate; via topaquinone" evidence="12">
    <location>
        <position position="451"/>
    </location>
</feature>
<evidence type="ECO:0000259" key="16">
    <source>
        <dbReference type="Pfam" id="PF01179"/>
    </source>
</evidence>
<dbReference type="AlphaFoldDB" id="A0A0D7B627"/>
<keyword evidence="10" id="KW-0464">Manganese</keyword>
<dbReference type="Gene3D" id="2.70.98.20">
    <property type="entry name" value="Copper amine oxidase, catalytic domain"/>
    <property type="match status" value="1"/>
</dbReference>
<reference evidence="19 20" key="1">
    <citation type="journal article" date="2015" name="Fungal Genet. Biol.">
        <title>Evolution of novel wood decay mechanisms in Agaricales revealed by the genome sequences of Fistulina hepatica and Cylindrobasidium torrendii.</title>
        <authorList>
            <person name="Floudas D."/>
            <person name="Held B.W."/>
            <person name="Riley R."/>
            <person name="Nagy L.G."/>
            <person name="Koehler G."/>
            <person name="Ransdell A.S."/>
            <person name="Younus H."/>
            <person name="Chow J."/>
            <person name="Chiniquy J."/>
            <person name="Lipzen A."/>
            <person name="Tritt A."/>
            <person name="Sun H."/>
            <person name="Haridas S."/>
            <person name="LaButti K."/>
            <person name="Ohm R.A."/>
            <person name="Kues U."/>
            <person name="Blanchette R.A."/>
            <person name="Grigoriev I.V."/>
            <person name="Minto R.E."/>
            <person name="Hibbett D.S."/>
        </authorList>
    </citation>
    <scope>NUCLEOTIDE SEQUENCE [LARGE SCALE GENOMIC DNA]</scope>
    <source>
        <strain evidence="19 20">FP15055 ss-10</strain>
    </source>
</reference>
<gene>
    <name evidence="19" type="ORF">CYLTODRAFT_491898</name>
</gene>
<evidence type="ECO:0000256" key="1">
    <source>
        <dbReference type="ARBA" id="ARBA00001935"/>
    </source>
</evidence>
<evidence type="ECO:0000256" key="2">
    <source>
        <dbReference type="ARBA" id="ARBA00001936"/>
    </source>
</evidence>
<comment type="PTM">
    <text evidence="13 14">Topaquinone (TPQ) is generated by copper-dependent autoxidation of a specific tyrosyl residue.</text>
</comment>
<dbReference type="GO" id="GO:0005507">
    <property type="term" value="F:copper ion binding"/>
    <property type="evidence" value="ECO:0007669"/>
    <property type="project" value="InterPro"/>
</dbReference>
<evidence type="ECO:0000259" key="17">
    <source>
        <dbReference type="Pfam" id="PF02727"/>
    </source>
</evidence>
<dbReference type="SUPFAM" id="SSF54416">
    <property type="entry name" value="Amine oxidase N-terminal region"/>
    <property type="match status" value="2"/>
</dbReference>
<protein>
    <recommendedName>
        <fullName evidence="14">Amine oxidase</fullName>
        <ecNumber evidence="14">1.4.3.-</ecNumber>
    </recommendedName>
</protein>
<evidence type="ECO:0000256" key="6">
    <source>
        <dbReference type="ARBA" id="ARBA00022723"/>
    </source>
</evidence>
<feature type="modified residue" description="2',4',5'-topaquinone" evidence="13">
    <location>
        <position position="451"/>
    </location>
</feature>
<dbReference type="InterPro" id="IPR036460">
    <property type="entry name" value="Cu_amine_oxidase_C_sf"/>
</dbReference>
<evidence type="ECO:0000259" key="18">
    <source>
        <dbReference type="Pfam" id="PF02728"/>
    </source>
</evidence>
<keyword evidence="8 14" id="KW-0560">Oxidoreductase</keyword>
<feature type="domain" description="Copper amine oxidase N2-terminal" evidence="17">
    <location>
        <begin position="25"/>
        <end position="73"/>
    </location>
</feature>
<dbReference type="EC" id="1.4.3.-" evidence="14"/>
<feature type="domain" description="Copper amine oxidase N3-terminal" evidence="18">
    <location>
        <begin position="131"/>
        <end position="223"/>
    </location>
</feature>
<dbReference type="STRING" id="1314674.A0A0D7B627"/>
<dbReference type="Pfam" id="PF02728">
    <property type="entry name" value="Cu_amine_oxidN3"/>
    <property type="match status" value="1"/>
</dbReference>
<comment type="cofactor">
    <cofactor evidence="14">
        <name>Cu cation</name>
        <dbReference type="ChEBI" id="CHEBI:23378"/>
    </cofactor>
    <text evidence="14">Contains 1 topaquinone per subunit.</text>
</comment>
<dbReference type="GO" id="GO:0008131">
    <property type="term" value="F:primary methylamine oxidase activity"/>
    <property type="evidence" value="ECO:0007669"/>
    <property type="project" value="UniProtKB-EC"/>
</dbReference>
<sequence>MATTVPGTATGAETHTSPLPTTFKHPLDPLTPEEIAAVSLVVRQHAVAQGVKAIKFITNYLLPPPKRAVLAYLGIPLTPGTKPEPAVPIVRKAEIDFLDVVAGASYNAVAAFNDGQWSVISYGKLPEGVQPQISVDELILCESIVRADPKVQELAKAVGVSPDQIYCDGWSIGYDDRFPKNARIQQALVFARLSQHENLYAHPMDFIPIVDANSNKVLHIDLPPNYTSSPNGPVLSVKDTKPFPLEVAATESASGRPRIAPPMKRFDFLPDLITESAPNFKTRDDLKPIHIVQPEGVSFTMDGNELSWQNWKMHIAFSHREGIALSTITYNDHGEIRPIIYRLSLAEMVVPYGAPEFPHPRKFAFDTGEYGMGTMANELSLGCDCVGQIHYLPGAFVGNNGAAIVIKNVICIHEEDNGVLWKHSDYRPDGRSQTVRRRRLVVSMVCTLANYEYIWNYMFYQDGSIELETRLTGILQVYVAADGEPNKYGTLVAPRVNAHYHQHLFSFRIDPMIDGLNNTVVETDVIAGDDTGSDSNFAGNAFYTETTPVKKETGRFYDFEKERKWTITNPAKKHYSSGKDVGYAIHMKGGLTPLLARQTGWVGKRATFTQKPIWVVKDVEDDKGSRMWPAGKYVPQTRESPSDSLGEWVAGEKDVENEDLLVYVTVGVTHVPRPEDWPVMPVEHLSVSLKPQSFFTMNPSMDVPGTRDAKSVPAFDEKEGDCCH</sequence>
<evidence type="ECO:0000256" key="14">
    <source>
        <dbReference type="RuleBase" id="RU000672"/>
    </source>
</evidence>
<feature type="domain" description="Copper amine oxidase catalytic" evidence="16">
    <location>
        <begin position="289"/>
        <end position="701"/>
    </location>
</feature>
<comment type="cofactor">
    <cofactor evidence="1">
        <name>Cu cation</name>
        <dbReference type="ChEBI" id="CHEBI:23378"/>
    </cofactor>
</comment>
<feature type="compositionally biased region" description="Basic and acidic residues" evidence="15">
    <location>
        <begin position="705"/>
        <end position="724"/>
    </location>
</feature>
<evidence type="ECO:0000256" key="3">
    <source>
        <dbReference type="ARBA" id="ARBA00001947"/>
    </source>
</evidence>
<dbReference type="EMBL" id="KN880571">
    <property type="protein sequence ID" value="KIY65952.1"/>
    <property type="molecule type" value="Genomic_DNA"/>
</dbReference>
<evidence type="ECO:0000256" key="4">
    <source>
        <dbReference type="ARBA" id="ARBA00007983"/>
    </source>
</evidence>
<evidence type="ECO:0000313" key="20">
    <source>
        <dbReference type="Proteomes" id="UP000054007"/>
    </source>
</evidence>
<dbReference type="PROSITE" id="PS01164">
    <property type="entry name" value="COPPER_AMINE_OXID_1"/>
    <property type="match status" value="1"/>
</dbReference>
<evidence type="ECO:0000256" key="7">
    <source>
        <dbReference type="ARBA" id="ARBA00022772"/>
    </source>
</evidence>
<keyword evidence="9 14" id="KW-0186">Copper</keyword>
<feature type="compositionally biased region" description="Polar residues" evidence="15">
    <location>
        <begin position="1"/>
        <end position="20"/>
    </location>
</feature>
<evidence type="ECO:0000256" key="15">
    <source>
        <dbReference type="SAM" id="MobiDB-lite"/>
    </source>
</evidence>
<dbReference type="PANTHER" id="PTHR10638:SF86">
    <property type="entry name" value="COPPER AMINE OXIDASE 1-RELATED"/>
    <property type="match status" value="1"/>
</dbReference>
<dbReference type="InterPro" id="IPR015798">
    <property type="entry name" value="Cu_amine_oxidase_C"/>
</dbReference>
<dbReference type="Pfam" id="PF02727">
    <property type="entry name" value="Cu_amine_oxidN2"/>
    <property type="match status" value="1"/>
</dbReference>
<dbReference type="InterPro" id="IPR049947">
    <property type="entry name" value="Cu_Am_Ox_Cu-bd"/>
</dbReference>
<dbReference type="InterPro" id="IPR049948">
    <property type="entry name" value="Cu_Am_ox_TPQ-bd"/>
</dbReference>
<accession>A0A0D7B627</accession>
<feature type="region of interest" description="Disordered" evidence="15">
    <location>
        <begin position="1"/>
        <end position="26"/>
    </location>
</feature>
<dbReference type="InterPro" id="IPR016182">
    <property type="entry name" value="Cu_amine_oxidase_N-reg"/>
</dbReference>
<dbReference type="InterPro" id="IPR000269">
    <property type="entry name" value="Cu_amine_oxidase"/>
</dbReference>
<evidence type="ECO:0000256" key="13">
    <source>
        <dbReference type="PIRSR" id="PIRSR600269-51"/>
    </source>
</evidence>
<evidence type="ECO:0000313" key="19">
    <source>
        <dbReference type="EMBL" id="KIY65952.1"/>
    </source>
</evidence>
<dbReference type="GO" id="GO:0009308">
    <property type="term" value="P:amine metabolic process"/>
    <property type="evidence" value="ECO:0007669"/>
    <property type="project" value="UniProtKB-UniRule"/>
</dbReference>
<dbReference type="InterPro" id="IPR015800">
    <property type="entry name" value="Cu_amine_oxidase_N2"/>
</dbReference>
<dbReference type="Proteomes" id="UP000054007">
    <property type="component" value="Unassembled WGS sequence"/>
</dbReference>
<evidence type="ECO:0000256" key="8">
    <source>
        <dbReference type="ARBA" id="ARBA00023002"/>
    </source>
</evidence>
<proteinExistence type="inferred from homology"/>
<keyword evidence="20" id="KW-1185">Reference proteome</keyword>
<comment type="similarity">
    <text evidence="4 14">Belongs to the copper/topaquinone oxidase family.</text>
</comment>
<organism evidence="19 20">
    <name type="scientific">Cylindrobasidium torrendii FP15055 ss-10</name>
    <dbReference type="NCBI Taxonomy" id="1314674"/>
    <lineage>
        <taxon>Eukaryota</taxon>
        <taxon>Fungi</taxon>
        <taxon>Dikarya</taxon>
        <taxon>Basidiomycota</taxon>
        <taxon>Agaricomycotina</taxon>
        <taxon>Agaricomycetes</taxon>
        <taxon>Agaricomycetidae</taxon>
        <taxon>Agaricales</taxon>
        <taxon>Marasmiineae</taxon>
        <taxon>Physalacriaceae</taxon>
        <taxon>Cylindrobasidium</taxon>
    </lineage>
</organism>
<comment type="catalytic activity">
    <reaction evidence="11">
        <text>a primary methyl amine + O2 + H2O = an aldehyde + H2O2 + NH4(+)</text>
        <dbReference type="Rhea" id="RHEA:16153"/>
        <dbReference type="ChEBI" id="CHEBI:15377"/>
        <dbReference type="ChEBI" id="CHEBI:15379"/>
        <dbReference type="ChEBI" id="CHEBI:16240"/>
        <dbReference type="ChEBI" id="CHEBI:17478"/>
        <dbReference type="ChEBI" id="CHEBI:28938"/>
        <dbReference type="ChEBI" id="CHEBI:228804"/>
        <dbReference type="EC" id="1.4.3.21"/>
    </reaction>
</comment>
<keyword evidence="6 14" id="KW-0479">Metal-binding</keyword>
<dbReference type="SUPFAM" id="SSF49998">
    <property type="entry name" value="Amine oxidase catalytic domain"/>
    <property type="match status" value="1"/>
</dbReference>
<feature type="active site" description="Proton acceptor" evidence="12">
    <location>
        <position position="366"/>
    </location>
</feature>
<name>A0A0D7B627_9AGAR</name>
<dbReference type="InterPro" id="IPR015802">
    <property type="entry name" value="Cu_amine_oxidase_N3"/>
</dbReference>
<keyword evidence="7 12" id="KW-0801">TPQ</keyword>
<dbReference type="PROSITE" id="PS01165">
    <property type="entry name" value="COPPER_AMINE_OXID_2"/>
    <property type="match status" value="1"/>
</dbReference>
<dbReference type="PANTHER" id="PTHR10638">
    <property type="entry name" value="COPPER AMINE OXIDASE"/>
    <property type="match status" value="1"/>
</dbReference>
<dbReference type="GO" id="GO:0048038">
    <property type="term" value="F:quinone binding"/>
    <property type="evidence" value="ECO:0007669"/>
    <property type="project" value="InterPro"/>
</dbReference>
<feature type="region of interest" description="Disordered" evidence="15">
    <location>
        <begin position="699"/>
        <end position="724"/>
    </location>
</feature>
<evidence type="ECO:0000256" key="12">
    <source>
        <dbReference type="PIRSR" id="PIRSR600269-50"/>
    </source>
</evidence>
<evidence type="ECO:0000256" key="11">
    <source>
        <dbReference type="ARBA" id="ARBA00048032"/>
    </source>
</evidence>
<evidence type="ECO:0000256" key="5">
    <source>
        <dbReference type="ARBA" id="ARBA00011738"/>
    </source>
</evidence>
<comment type="cofactor">
    <cofactor evidence="3">
        <name>Zn(2+)</name>
        <dbReference type="ChEBI" id="CHEBI:29105"/>
    </cofactor>
</comment>
<dbReference type="Pfam" id="PF01179">
    <property type="entry name" value="Cu_amine_oxid"/>
    <property type="match status" value="1"/>
</dbReference>
<dbReference type="Gene3D" id="3.10.450.40">
    <property type="match status" value="2"/>
</dbReference>
<dbReference type="OrthoDB" id="5379943at2759"/>
<evidence type="ECO:0000256" key="10">
    <source>
        <dbReference type="ARBA" id="ARBA00023211"/>
    </source>
</evidence>
<evidence type="ECO:0000256" key="9">
    <source>
        <dbReference type="ARBA" id="ARBA00023008"/>
    </source>
</evidence>